<evidence type="ECO:0000259" key="3">
    <source>
        <dbReference type="PROSITE" id="PS50056"/>
    </source>
</evidence>
<evidence type="ECO:0000313" key="5">
    <source>
        <dbReference type="Proteomes" id="UP001355207"/>
    </source>
</evidence>
<proteinExistence type="inferred from homology"/>
<evidence type="ECO:0000313" key="4">
    <source>
        <dbReference type="EMBL" id="WWC92420.1"/>
    </source>
</evidence>
<dbReference type="PROSITE" id="PS50056">
    <property type="entry name" value="TYR_PHOSPHATASE_2"/>
    <property type="match status" value="1"/>
</dbReference>
<dbReference type="SMART" id="SM00404">
    <property type="entry name" value="PTPc_motif"/>
    <property type="match status" value="1"/>
</dbReference>
<evidence type="ECO:0008006" key="6">
    <source>
        <dbReference type="Google" id="ProtNLM"/>
    </source>
</evidence>
<dbReference type="GeneID" id="91098046"/>
<dbReference type="InterPro" id="IPR000242">
    <property type="entry name" value="PTP_cat"/>
</dbReference>
<dbReference type="SMART" id="SM00194">
    <property type="entry name" value="PTPc"/>
    <property type="match status" value="1"/>
</dbReference>
<evidence type="ECO:0000256" key="1">
    <source>
        <dbReference type="ARBA" id="ARBA00009649"/>
    </source>
</evidence>
<dbReference type="PANTHER" id="PTHR19134">
    <property type="entry name" value="RECEPTOR-TYPE TYROSINE-PROTEIN PHOSPHATASE"/>
    <property type="match status" value="1"/>
</dbReference>
<dbReference type="EMBL" id="CP144107">
    <property type="protein sequence ID" value="WWC92420.1"/>
    <property type="molecule type" value="Genomic_DNA"/>
</dbReference>
<reference evidence="4 5" key="1">
    <citation type="submission" date="2024-01" db="EMBL/GenBank/DDBJ databases">
        <title>Comparative genomics of Cryptococcus and Kwoniella reveals pathogenesis evolution and contrasting modes of karyotype evolution via chromosome fusion or intercentromeric recombination.</title>
        <authorList>
            <person name="Coelho M.A."/>
            <person name="David-Palma M."/>
            <person name="Shea T."/>
            <person name="Bowers K."/>
            <person name="McGinley-Smith S."/>
            <person name="Mohammad A.W."/>
            <person name="Gnirke A."/>
            <person name="Yurkov A.M."/>
            <person name="Nowrousian M."/>
            <person name="Sun S."/>
            <person name="Cuomo C.A."/>
            <person name="Heitman J."/>
        </authorList>
    </citation>
    <scope>NUCLEOTIDE SEQUENCE [LARGE SCALE GENOMIC DNA]</scope>
    <source>
        <strain evidence="4 5">CBS 6074</strain>
    </source>
</reference>
<protein>
    <recommendedName>
        <fullName evidence="6">Tyrosine specific protein phosphatases domain-containing protein</fullName>
    </recommendedName>
</protein>
<dbReference type="InterPro" id="IPR000387">
    <property type="entry name" value="Tyr_Pase_dom"/>
</dbReference>
<dbReference type="Pfam" id="PF00102">
    <property type="entry name" value="Y_phosphatase"/>
    <property type="match status" value="2"/>
</dbReference>
<dbReference type="InterPro" id="IPR003595">
    <property type="entry name" value="Tyr_Pase_cat"/>
</dbReference>
<keyword evidence="5" id="KW-1185">Reference proteome</keyword>
<evidence type="ECO:0000259" key="2">
    <source>
        <dbReference type="PROSITE" id="PS50055"/>
    </source>
</evidence>
<sequence length="201" mass="22459">MPQSKYIRQVYDILAERELIRLQAGQIPRPNAEQAFYSIRNSLKHRPDNRYSNILAYDRTAVSVEGRYINANVVTDGKGGEWVAAQAPLPSAFDTFYRALYLGSATNKKPNDVIMVQLTGWEERGMVKADPYISAGVGRTGTFIALSSLRQPGEVTLASPLPPLPNDLSQDSVALTVDAIRECRRMLVQTPEQLQLIYDMQ</sequence>
<dbReference type="InterPro" id="IPR050348">
    <property type="entry name" value="Protein-Tyr_Phosphatase"/>
</dbReference>
<organism evidence="4 5">
    <name type="scientific">Kwoniella dendrophila CBS 6074</name>
    <dbReference type="NCBI Taxonomy" id="1295534"/>
    <lineage>
        <taxon>Eukaryota</taxon>
        <taxon>Fungi</taxon>
        <taxon>Dikarya</taxon>
        <taxon>Basidiomycota</taxon>
        <taxon>Agaricomycotina</taxon>
        <taxon>Tremellomycetes</taxon>
        <taxon>Tremellales</taxon>
        <taxon>Cryptococcaceae</taxon>
        <taxon>Kwoniella</taxon>
    </lineage>
</organism>
<comment type="similarity">
    <text evidence="1">Belongs to the protein-tyrosine phosphatase family. Non-receptor class subfamily.</text>
</comment>
<dbReference type="PANTHER" id="PTHR19134:SF449">
    <property type="entry name" value="TYROSINE-PROTEIN PHOSPHATASE 1"/>
    <property type="match status" value="1"/>
</dbReference>
<dbReference type="GO" id="GO:0004725">
    <property type="term" value="F:protein tyrosine phosphatase activity"/>
    <property type="evidence" value="ECO:0007669"/>
    <property type="project" value="InterPro"/>
</dbReference>
<dbReference type="Gene3D" id="3.90.190.10">
    <property type="entry name" value="Protein tyrosine phosphatase superfamily"/>
    <property type="match status" value="2"/>
</dbReference>
<dbReference type="AlphaFoldDB" id="A0AAX4K6I7"/>
<dbReference type="PROSITE" id="PS50055">
    <property type="entry name" value="TYR_PHOSPHATASE_PTP"/>
    <property type="match status" value="1"/>
</dbReference>
<feature type="domain" description="Tyrosine-protein phosphatase" evidence="2">
    <location>
        <begin position="15"/>
        <end position="132"/>
    </location>
</feature>
<gene>
    <name evidence="4" type="ORF">L201_007377</name>
</gene>
<dbReference type="Proteomes" id="UP001355207">
    <property type="component" value="Chromosome 10"/>
</dbReference>
<dbReference type="InterPro" id="IPR029021">
    <property type="entry name" value="Prot-tyrosine_phosphatase-like"/>
</dbReference>
<name>A0AAX4K6I7_9TREE</name>
<feature type="domain" description="Tyrosine specific protein phosphatases" evidence="3">
    <location>
        <begin position="134"/>
        <end position="195"/>
    </location>
</feature>
<accession>A0AAX4K6I7</accession>
<dbReference type="RefSeq" id="XP_066079182.1">
    <property type="nucleotide sequence ID" value="XM_066223085.1"/>
</dbReference>
<dbReference type="SUPFAM" id="SSF52799">
    <property type="entry name" value="(Phosphotyrosine protein) phosphatases II"/>
    <property type="match status" value="1"/>
</dbReference>